<dbReference type="OrthoDB" id="514777at2759"/>
<evidence type="ECO:0000313" key="4">
    <source>
        <dbReference type="EnsemblMetazoa" id="HelroP134242"/>
    </source>
</evidence>
<dbReference type="SUPFAM" id="SSF48371">
    <property type="entry name" value="ARM repeat"/>
    <property type="match status" value="1"/>
</dbReference>
<dbReference type="FunFam" id="1.25.40.180:FF:000001">
    <property type="entry name" value="Eukaryotic translation initiation factor 4 gamma, 3, putative"/>
    <property type="match status" value="1"/>
</dbReference>
<dbReference type="EMBL" id="KB096830">
    <property type="protein sequence ID" value="ESO01120.1"/>
    <property type="molecule type" value="Genomic_DNA"/>
</dbReference>
<organism evidence="4 5">
    <name type="scientific">Helobdella robusta</name>
    <name type="common">Californian leech</name>
    <dbReference type="NCBI Taxonomy" id="6412"/>
    <lineage>
        <taxon>Eukaryota</taxon>
        <taxon>Metazoa</taxon>
        <taxon>Spiralia</taxon>
        <taxon>Lophotrochozoa</taxon>
        <taxon>Annelida</taxon>
        <taxon>Clitellata</taxon>
        <taxon>Hirudinea</taxon>
        <taxon>Rhynchobdellida</taxon>
        <taxon>Glossiphoniidae</taxon>
        <taxon>Helobdella</taxon>
    </lineage>
</organism>
<dbReference type="InterPro" id="IPR016024">
    <property type="entry name" value="ARM-type_fold"/>
</dbReference>
<dbReference type="SMART" id="SM00543">
    <property type="entry name" value="MIF4G"/>
    <property type="match status" value="1"/>
</dbReference>
<dbReference type="Gene3D" id="1.25.40.180">
    <property type="match status" value="1"/>
</dbReference>
<dbReference type="EnsemblMetazoa" id="HelroT134242">
    <property type="protein sequence ID" value="HelroP134242"/>
    <property type="gene ID" value="HelroG134242"/>
</dbReference>
<dbReference type="STRING" id="6412.T1EI36"/>
<sequence length="255" mass="29962">QDLYRKVRSILNKLTPQKFDTLIQQVHDLSIDTEEKLKGCIKLIFEKAIGEPSYSIAYAQMAKSLNNLRVHMDEQPSETVTFRKLLLNQCQKEFEKDKLEEIDLEKMTLQIEQSTSEKEKLQLTEAKQQAENVAKRRSIGNIRFIGELYKLKMLTDNIMFECINRLLKYSNDEDNVECLCRLLITIGFDLDNANPLSKQRLNQTFEELKSISYSKSISSRIKFMIQDVLELRENDWVPRREDTQPKLIEQIHKEA</sequence>
<reference evidence="4" key="3">
    <citation type="submission" date="2015-06" db="UniProtKB">
        <authorList>
            <consortium name="EnsemblMetazoa"/>
        </authorList>
    </citation>
    <scope>IDENTIFICATION</scope>
</reference>
<dbReference type="CTD" id="20196236"/>
<feature type="domain" description="MIF4G" evidence="2">
    <location>
        <begin position="4"/>
        <end position="235"/>
    </location>
</feature>
<proteinExistence type="predicted"/>
<accession>T1EI36</accession>
<protein>
    <recommendedName>
        <fullName evidence="2">MIF4G domain-containing protein</fullName>
    </recommendedName>
</protein>
<dbReference type="GeneID" id="20196236"/>
<dbReference type="Pfam" id="PF02854">
    <property type="entry name" value="MIF4G"/>
    <property type="match status" value="1"/>
</dbReference>
<dbReference type="EMBL" id="AMQM01005157">
    <property type="status" value="NOT_ANNOTATED_CDS"/>
    <property type="molecule type" value="Genomic_DNA"/>
</dbReference>
<gene>
    <name evidence="4" type="primary">20196236</name>
    <name evidence="3" type="ORF">HELRODRAFT_134242</name>
</gene>
<dbReference type="Proteomes" id="UP000015101">
    <property type="component" value="Unassembled WGS sequence"/>
</dbReference>
<dbReference type="OMA" id="IMHTCIM"/>
<dbReference type="InterPro" id="IPR003890">
    <property type="entry name" value="MIF4G-like_typ-3"/>
</dbReference>
<name>T1EI36_HELRO</name>
<dbReference type="InParanoid" id="T1EI36"/>
<dbReference type="PANTHER" id="PTHR23253">
    <property type="entry name" value="EUKARYOTIC TRANSLATION INITIATION FACTOR 4 GAMMA"/>
    <property type="match status" value="1"/>
</dbReference>
<keyword evidence="5" id="KW-1185">Reference proteome</keyword>
<dbReference type="PANTHER" id="PTHR23253:SF78">
    <property type="entry name" value="EUKARYOTIC TRANSLATION INITIATION FACTOR 4G1, ISOFORM B-RELATED"/>
    <property type="match status" value="1"/>
</dbReference>
<keyword evidence="1" id="KW-0175">Coiled coil</keyword>
<reference evidence="3 5" key="2">
    <citation type="journal article" date="2013" name="Nature">
        <title>Insights into bilaterian evolution from three spiralian genomes.</title>
        <authorList>
            <person name="Simakov O."/>
            <person name="Marletaz F."/>
            <person name="Cho S.J."/>
            <person name="Edsinger-Gonzales E."/>
            <person name="Havlak P."/>
            <person name="Hellsten U."/>
            <person name="Kuo D.H."/>
            <person name="Larsson T."/>
            <person name="Lv J."/>
            <person name="Arendt D."/>
            <person name="Savage R."/>
            <person name="Osoegawa K."/>
            <person name="de Jong P."/>
            <person name="Grimwood J."/>
            <person name="Chapman J.A."/>
            <person name="Shapiro H."/>
            <person name="Aerts A."/>
            <person name="Otillar R.P."/>
            <person name="Terry A.Y."/>
            <person name="Boore J.L."/>
            <person name="Grigoriev I.V."/>
            <person name="Lindberg D.R."/>
            <person name="Seaver E.C."/>
            <person name="Weisblat D.A."/>
            <person name="Putnam N.H."/>
            <person name="Rokhsar D.S."/>
        </authorList>
    </citation>
    <scope>NUCLEOTIDE SEQUENCE</scope>
</reference>
<dbReference type="eggNOG" id="KOG0401">
    <property type="taxonomic scope" value="Eukaryota"/>
</dbReference>
<dbReference type="GO" id="GO:0003723">
    <property type="term" value="F:RNA binding"/>
    <property type="evidence" value="ECO:0007669"/>
    <property type="project" value="InterPro"/>
</dbReference>
<dbReference type="RefSeq" id="XP_009020832.1">
    <property type="nucleotide sequence ID" value="XM_009022584.1"/>
</dbReference>
<evidence type="ECO:0000256" key="1">
    <source>
        <dbReference type="SAM" id="Coils"/>
    </source>
</evidence>
<evidence type="ECO:0000313" key="5">
    <source>
        <dbReference type="Proteomes" id="UP000015101"/>
    </source>
</evidence>
<feature type="coiled-coil region" evidence="1">
    <location>
        <begin position="104"/>
        <end position="136"/>
    </location>
</feature>
<evidence type="ECO:0000259" key="2">
    <source>
        <dbReference type="SMART" id="SM00543"/>
    </source>
</evidence>
<dbReference type="AlphaFoldDB" id="T1EI36"/>
<dbReference type="HOGENOM" id="CLU_030857_0_0_1"/>
<evidence type="ECO:0000313" key="3">
    <source>
        <dbReference type="EMBL" id="ESO01120.1"/>
    </source>
</evidence>
<dbReference type="KEGG" id="hro:HELRODRAFT_134242"/>
<reference evidence="5" key="1">
    <citation type="submission" date="2012-12" db="EMBL/GenBank/DDBJ databases">
        <authorList>
            <person name="Hellsten U."/>
            <person name="Grimwood J."/>
            <person name="Chapman J.A."/>
            <person name="Shapiro H."/>
            <person name="Aerts A."/>
            <person name="Otillar R.P."/>
            <person name="Terry A.Y."/>
            <person name="Boore J.L."/>
            <person name="Simakov O."/>
            <person name="Marletaz F."/>
            <person name="Cho S.-J."/>
            <person name="Edsinger-Gonzales E."/>
            <person name="Havlak P."/>
            <person name="Kuo D.-H."/>
            <person name="Larsson T."/>
            <person name="Lv J."/>
            <person name="Arendt D."/>
            <person name="Savage R."/>
            <person name="Osoegawa K."/>
            <person name="de Jong P."/>
            <person name="Lindberg D.R."/>
            <person name="Seaver E.C."/>
            <person name="Weisblat D.A."/>
            <person name="Putnam N.H."/>
            <person name="Grigoriev I.V."/>
            <person name="Rokhsar D.S."/>
        </authorList>
    </citation>
    <scope>NUCLEOTIDE SEQUENCE</scope>
</reference>